<organism evidence="1">
    <name type="scientific">Arundo donax</name>
    <name type="common">Giant reed</name>
    <name type="synonym">Donax arundinaceus</name>
    <dbReference type="NCBI Taxonomy" id="35708"/>
    <lineage>
        <taxon>Eukaryota</taxon>
        <taxon>Viridiplantae</taxon>
        <taxon>Streptophyta</taxon>
        <taxon>Embryophyta</taxon>
        <taxon>Tracheophyta</taxon>
        <taxon>Spermatophyta</taxon>
        <taxon>Magnoliopsida</taxon>
        <taxon>Liliopsida</taxon>
        <taxon>Poales</taxon>
        <taxon>Poaceae</taxon>
        <taxon>PACMAD clade</taxon>
        <taxon>Arundinoideae</taxon>
        <taxon>Arundineae</taxon>
        <taxon>Arundo</taxon>
    </lineage>
</organism>
<reference evidence="1" key="2">
    <citation type="journal article" date="2015" name="Data Brief">
        <title>Shoot transcriptome of the giant reed, Arundo donax.</title>
        <authorList>
            <person name="Barrero R.A."/>
            <person name="Guerrero F.D."/>
            <person name="Moolhuijzen P."/>
            <person name="Goolsby J.A."/>
            <person name="Tidwell J."/>
            <person name="Bellgard S.E."/>
            <person name="Bellgard M.I."/>
        </authorList>
    </citation>
    <scope>NUCLEOTIDE SEQUENCE</scope>
    <source>
        <tissue evidence="1">Shoot tissue taken approximately 20 cm above the soil surface</tissue>
    </source>
</reference>
<proteinExistence type="predicted"/>
<dbReference type="AlphaFoldDB" id="A0A0A9FRJ4"/>
<name>A0A0A9FRJ4_ARUDO</name>
<evidence type="ECO:0000313" key="1">
    <source>
        <dbReference type="EMBL" id="JAE10918.1"/>
    </source>
</evidence>
<sequence length="28" mass="3378">MLKRKISRRYLSQGFFSKFFNACMVFAT</sequence>
<accession>A0A0A9FRJ4</accession>
<reference evidence="1" key="1">
    <citation type="submission" date="2014-09" db="EMBL/GenBank/DDBJ databases">
        <authorList>
            <person name="Magalhaes I.L.F."/>
            <person name="Oliveira U."/>
            <person name="Santos F.R."/>
            <person name="Vidigal T.H.D.A."/>
            <person name="Brescovit A.D."/>
            <person name="Santos A.J."/>
        </authorList>
    </citation>
    <scope>NUCLEOTIDE SEQUENCE</scope>
    <source>
        <tissue evidence="1">Shoot tissue taken approximately 20 cm above the soil surface</tissue>
    </source>
</reference>
<dbReference type="EMBL" id="GBRH01186978">
    <property type="protein sequence ID" value="JAE10918.1"/>
    <property type="molecule type" value="Transcribed_RNA"/>
</dbReference>
<protein>
    <submittedName>
        <fullName evidence="1">Uncharacterized protein</fullName>
    </submittedName>
</protein>